<feature type="domain" description="Methylated-DNA-[protein]-cysteine S-methyltransferase DNA binding" evidence="9">
    <location>
        <begin position="80"/>
        <end position="164"/>
    </location>
</feature>
<dbReference type="Proteomes" id="UP000310506">
    <property type="component" value="Unassembled WGS sequence"/>
</dbReference>
<dbReference type="Pfam" id="PF01035">
    <property type="entry name" value="DNA_binding_1"/>
    <property type="match status" value="1"/>
</dbReference>
<evidence type="ECO:0000256" key="3">
    <source>
        <dbReference type="ARBA" id="ARBA00011918"/>
    </source>
</evidence>
<dbReference type="InterPro" id="IPR036217">
    <property type="entry name" value="MethylDNA_cys_MeTrfase_DNAb"/>
</dbReference>
<comment type="catalytic activity">
    <reaction evidence="8">
        <text>a 6-O-methyl-2'-deoxyguanosine in DNA + L-cysteinyl-[protein] = S-methyl-L-cysteinyl-[protein] + a 2'-deoxyguanosine in DNA</text>
        <dbReference type="Rhea" id="RHEA:24000"/>
        <dbReference type="Rhea" id="RHEA-COMP:10131"/>
        <dbReference type="Rhea" id="RHEA-COMP:10132"/>
        <dbReference type="Rhea" id="RHEA-COMP:11367"/>
        <dbReference type="Rhea" id="RHEA-COMP:11368"/>
        <dbReference type="ChEBI" id="CHEBI:29950"/>
        <dbReference type="ChEBI" id="CHEBI:82612"/>
        <dbReference type="ChEBI" id="CHEBI:85445"/>
        <dbReference type="ChEBI" id="CHEBI:85448"/>
        <dbReference type="EC" id="2.1.1.63"/>
    </reaction>
</comment>
<keyword evidence="7" id="KW-0234">DNA repair</keyword>
<dbReference type="SUPFAM" id="SSF53155">
    <property type="entry name" value="Methylated DNA-protein cysteine methyltransferase domain"/>
    <property type="match status" value="1"/>
</dbReference>
<accession>A0A4V3TV21</accession>
<dbReference type="Gene3D" id="3.30.160.70">
    <property type="entry name" value="Methylated DNA-protein cysteine methyltransferase domain"/>
    <property type="match status" value="1"/>
</dbReference>
<evidence type="ECO:0000256" key="4">
    <source>
        <dbReference type="ARBA" id="ARBA00022603"/>
    </source>
</evidence>
<keyword evidence="4 10" id="KW-0489">Methyltransferase</keyword>
<dbReference type="PANTHER" id="PTHR10815">
    <property type="entry name" value="METHYLATED-DNA--PROTEIN-CYSTEINE METHYLTRANSFERASE"/>
    <property type="match status" value="1"/>
</dbReference>
<dbReference type="PANTHER" id="PTHR10815:SF5">
    <property type="entry name" value="METHYLATED-DNA--PROTEIN-CYSTEINE METHYLTRANSFERASE"/>
    <property type="match status" value="1"/>
</dbReference>
<evidence type="ECO:0000256" key="6">
    <source>
        <dbReference type="ARBA" id="ARBA00022763"/>
    </source>
</evidence>
<evidence type="ECO:0000313" key="10">
    <source>
        <dbReference type="EMBL" id="THB61139.1"/>
    </source>
</evidence>
<evidence type="ECO:0000259" key="9">
    <source>
        <dbReference type="Pfam" id="PF01035"/>
    </source>
</evidence>
<evidence type="ECO:0000256" key="8">
    <source>
        <dbReference type="ARBA" id="ARBA00049348"/>
    </source>
</evidence>
<dbReference type="GO" id="GO:0006281">
    <property type="term" value="P:DNA repair"/>
    <property type="evidence" value="ECO:0007669"/>
    <property type="project" value="UniProtKB-KW"/>
</dbReference>
<dbReference type="CDD" id="cd06445">
    <property type="entry name" value="ATase"/>
    <property type="match status" value="1"/>
</dbReference>
<evidence type="ECO:0000313" key="11">
    <source>
        <dbReference type="Proteomes" id="UP000310506"/>
    </source>
</evidence>
<dbReference type="PROSITE" id="PS00374">
    <property type="entry name" value="MGMT"/>
    <property type="match status" value="1"/>
</dbReference>
<dbReference type="EMBL" id="SDGV01000015">
    <property type="protein sequence ID" value="THB61139.1"/>
    <property type="molecule type" value="Genomic_DNA"/>
</dbReference>
<comment type="catalytic activity">
    <reaction evidence="1">
        <text>a 4-O-methyl-thymidine in DNA + L-cysteinyl-[protein] = a thymidine in DNA + S-methyl-L-cysteinyl-[protein]</text>
        <dbReference type="Rhea" id="RHEA:53428"/>
        <dbReference type="Rhea" id="RHEA-COMP:10131"/>
        <dbReference type="Rhea" id="RHEA-COMP:10132"/>
        <dbReference type="Rhea" id="RHEA-COMP:13555"/>
        <dbReference type="Rhea" id="RHEA-COMP:13556"/>
        <dbReference type="ChEBI" id="CHEBI:29950"/>
        <dbReference type="ChEBI" id="CHEBI:82612"/>
        <dbReference type="ChEBI" id="CHEBI:137386"/>
        <dbReference type="ChEBI" id="CHEBI:137387"/>
        <dbReference type="EC" id="2.1.1.63"/>
    </reaction>
</comment>
<dbReference type="EC" id="2.1.1.63" evidence="3"/>
<protein>
    <recommendedName>
        <fullName evidence="3">methylated-DNA--[protein]-cysteine S-methyltransferase</fullName>
        <ecNumber evidence="3">2.1.1.63</ecNumber>
    </recommendedName>
</protein>
<dbReference type="FunFam" id="1.10.10.10:FF:000214">
    <property type="entry name" value="Methylated-DNA--protein-cysteine methyltransferase"/>
    <property type="match status" value="1"/>
</dbReference>
<evidence type="ECO:0000256" key="1">
    <source>
        <dbReference type="ARBA" id="ARBA00001286"/>
    </source>
</evidence>
<sequence length="165" mass="18252">MLSKFYYQSPLGEMVGLLRGDALVGLWFAEQKYYGGKFNLTDISTETSETTKKTMLWLDAYFNGDCVDSQTLSLSPEGTPYQKRVWQVLSQVPYGVKTTYKAIAEELNRLYPDKPTSPRAVGGAVGHNPISIIIPCHRVVAVNQALTGYAGGLDRKVALLEIEGR</sequence>
<evidence type="ECO:0000256" key="7">
    <source>
        <dbReference type="ARBA" id="ARBA00023204"/>
    </source>
</evidence>
<dbReference type="InterPro" id="IPR001497">
    <property type="entry name" value="MethylDNA_cys_MeTrfase_AS"/>
</dbReference>
<dbReference type="NCBIfam" id="TIGR00589">
    <property type="entry name" value="ogt"/>
    <property type="match status" value="1"/>
</dbReference>
<gene>
    <name evidence="10" type="ORF">ESZ54_06365</name>
</gene>
<dbReference type="RefSeq" id="WP_136136834.1">
    <property type="nucleotide sequence ID" value="NZ_SDGV01000015.1"/>
</dbReference>
<reference evidence="10 11" key="1">
    <citation type="submission" date="2019-01" db="EMBL/GenBank/DDBJ databases">
        <title>Vagococcus silagei sp. nov. isolated from brewer's grain.</title>
        <authorList>
            <person name="Guu J.-R."/>
        </authorList>
    </citation>
    <scope>NUCLEOTIDE SEQUENCE [LARGE SCALE GENOMIC DNA]</scope>
    <source>
        <strain evidence="10 11">2B-2</strain>
    </source>
</reference>
<keyword evidence="5 10" id="KW-0808">Transferase</keyword>
<proteinExistence type="inferred from homology"/>
<dbReference type="InterPro" id="IPR014048">
    <property type="entry name" value="MethylDNA_cys_MeTrfase_DNA-bd"/>
</dbReference>
<dbReference type="GO" id="GO:0003908">
    <property type="term" value="F:methylated-DNA-[protein]-cysteine S-methyltransferase activity"/>
    <property type="evidence" value="ECO:0007669"/>
    <property type="project" value="UniProtKB-EC"/>
</dbReference>
<dbReference type="InterPro" id="IPR036388">
    <property type="entry name" value="WH-like_DNA-bd_sf"/>
</dbReference>
<name>A0A4V3TV21_9ENTE</name>
<keyword evidence="11" id="KW-1185">Reference proteome</keyword>
<comment type="caution">
    <text evidence="10">The sequence shown here is derived from an EMBL/GenBank/DDBJ whole genome shotgun (WGS) entry which is preliminary data.</text>
</comment>
<evidence type="ECO:0000256" key="5">
    <source>
        <dbReference type="ARBA" id="ARBA00022679"/>
    </source>
</evidence>
<dbReference type="Gene3D" id="1.10.10.10">
    <property type="entry name" value="Winged helix-like DNA-binding domain superfamily/Winged helix DNA-binding domain"/>
    <property type="match status" value="1"/>
</dbReference>
<comment type="similarity">
    <text evidence="2">Belongs to the MGMT family.</text>
</comment>
<dbReference type="InterPro" id="IPR036631">
    <property type="entry name" value="MGMT_N_sf"/>
</dbReference>
<dbReference type="GO" id="GO:0032259">
    <property type="term" value="P:methylation"/>
    <property type="evidence" value="ECO:0007669"/>
    <property type="project" value="UniProtKB-KW"/>
</dbReference>
<keyword evidence="6" id="KW-0227">DNA damage</keyword>
<dbReference type="OrthoDB" id="9802228at2"/>
<evidence type="ECO:0000256" key="2">
    <source>
        <dbReference type="ARBA" id="ARBA00008711"/>
    </source>
</evidence>
<dbReference type="SUPFAM" id="SSF46767">
    <property type="entry name" value="Methylated DNA-protein cysteine methyltransferase, C-terminal domain"/>
    <property type="match status" value="1"/>
</dbReference>
<dbReference type="AlphaFoldDB" id="A0A4V3TV21"/>
<organism evidence="10 11">
    <name type="scientific">Vagococcus silagei</name>
    <dbReference type="NCBI Taxonomy" id="2508885"/>
    <lineage>
        <taxon>Bacteria</taxon>
        <taxon>Bacillati</taxon>
        <taxon>Bacillota</taxon>
        <taxon>Bacilli</taxon>
        <taxon>Lactobacillales</taxon>
        <taxon>Enterococcaceae</taxon>
        <taxon>Vagococcus</taxon>
    </lineage>
</organism>